<keyword evidence="4" id="KW-0597">Phosphoprotein</keyword>
<dbReference type="InterPro" id="IPR050351">
    <property type="entry name" value="BphY/WalK/GraS-like"/>
</dbReference>
<dbReference type="InterPro" id="IPR004358">
    <property type="entry name" value="Sig_transdc_His_kin-like_C"/>
</dbReference>
<evidence type="ECO:0000259" key="10">
    <source>
        <dbReference type="PROSITE" id="PS50112"/>
    </source>
</evidence>
<dbReference type="SUPFAM" id="SSF47384">
    <property type="entry name" value="Homodimeric domain of signal transducing histidine kinase"/>
    <property type="match status" value="1"/>
</dbReference>
<dbReference type="InterPro" id="IPR036097">
    <property type="entry name" value="HisK_dim/P_sf"/>
</dbReference>
<dbReference type="SMART" id="SM00387">
    <property type="entry name" value="HATPase_c"/>
    <property type="match status" value="1"/>
</dbReference>
<dbReference type="SMART" id="SM00388">
    <property type="entry name" value="HisKA"/>
    <property type="match status" value="1"/>
</dbReference>
<dbReference type="SUPFAM" id="SSF55874">
    <property type="entry name" value="ATPase domain of HSP90 chaperone/DNA topoisomerase II/histidine kinase"/>
    <property type="match status" value="1"/>
</dbReference>
<dbReference type="GO" id="GO:0005886">
    <property type="term" value="C:plasma membrane"/>
    <property type="evidence" value="ECO:0007669"/>
    <property type="project" value="TreeGrafter"/>
</dbReference>
<feature type="domain" description="Histidine kinase" evidence="9">
    <location>
        <begin position="130"/>
        <end position="347"/>
    </location>
</feature>
<evidence type="ECO:0000313" key="12">
    <source>
        <dbReference type="Proteomes" id="UP000242329"/>
    </source>
</evidence>
<organism evidence="11 12">
    <name type="scientific">Thermosyntropha lipolytica DSM 11003</name>
    <dbReference type="NCBI Taxonomy" id="1123382"/>
    <lineage>
        <taxon>Bacteria</taxon>
        <taxon>Bacillati</taxon>
        <taxon>Bacillota</taxon>
        <taxon>Clostridia</taxon>
        <taxon>Eubacteriales</taxon>
        <taxon>Syntrophomonadaceae</taxon>
        <taxon>Thermosyntropha</taxon>
    </lineage>
</organism>
<dbReference type="InterPro" id="IPR000014">
    <property type="entry name" value="PAS"/>
</dbReference>
<evidence type="ECO:0000256" key="3">
    <source>
        <dbReference type="ARBA" id="ARBA00012438"/>
    </source>
</evidence>
<dbReference type="Gene3D" id="3.30.565.10">
    <property type="entry name" value="Histidine kinase-like ATPase, C-terminal domain"/>
    <property type="match status" value="1"/>
</dbReference>
<comment type="subcellular location">
    <subcellularLocation>
        <location evidence="2">Membrane</location>
    </subcellularLocation>
</comment>
<dbReference type="InterPro" id="IPR035965">
    <property type="entry name" value="PAS-like_dom_sf"/>
</dbReference>
<dbReference type="PRINTS" id="PR00344">
    <property type="entry name" value="BCTRLSENSOR"/>
</dbReference>
<evidence type="ECO:0000313" key="11">
    <source>
        <dbReference type="EMBL" id="SHG49023.1"/>
    </source>
</evidence>
<evidence type="ECO:0000256" key="6">
    <source>
        <dbReference type="ARBA" id="ARBA00022777"/>
    </source>
</evidence>
<dbReference type="InterPro" id="IPR003661">
    <property type="entry name" value="HisK_dim/P_dom"/>
</dbReference>
<dbReference type="InterPro" id="IPR003594">
    <property type="entry name" value="HATPase_dom"/>
</dbReference>
<keyword evidence="6 11" id="KW-0418">Kinase</keyword>
<dbReference type="EMBL" id="FQWY01000004">
    <property type="protein sequence ID" value="SHG49023.1"/>
    <property type="molecule type" value="Genomic_DNA"/>
</dbReference>
<dbReference type="STRING" id="1123382.SAMN02745221_00325"/>
<dbReference type="FunFam" id="1.10.287.130:FF:000001">
    <property type="entry name" value="Two-component sensor histidine kinase"/>
    <property type="match status" value="1"/>
</dbReference>
<comment type="catalytic activity">
    <reaction evidence="1">
        <text>ATP + protein L-histidine = ADP + protein N-phospho-L-histidine.</text>
        <dbReference type="EC" id="2.7.13.3"/>
    </reaction>
</comment>
<dbReference type="RefSeq" id="WP_073089263.1">
    <property type="nucleotide sequence ID" value="NZ_FQWY01000004.1"/>
</dbReference>
<evidence type="ECO:0000256" key="7">
    <source>
        <dbReference type="ARBA" id="ARBA00023012"/>
    </source>
</evidence>
<dbReference type="Gene3D" id="3.30.450.20">
    <property type="entry name" value="PAS domain"/>
    <property type="match status" value="1"/>
</dbReference>
<proteinExistence type="predicted"/>
<keyword evidence="7" id="KW-0902">Two-component regulatory system</keyword>
<reference evidence="12" key="1">
    <citation type="submission" date="2016-11" db="EMBL/GenBank/DDBJ databases">
        <authorList>
            <person name="Varghese N."/>
            <person name="Submissions S."/>
        </authorList>
    </citation>
    <scope>NUCLEOTIDE SEQUENCE [LARGE SCALE GENOMIC DNA]</scope>
    <source>
        <strain evidence="12">DSM 11003</strain>
    </source>
</reference>
<dbReference type="PANTHER" id="PTHR45453:SF1">
    <property type="entry name" value="PHOSPHATE REGULON SENSOR PROTEIN PHOR"/>
    <property type="match status" value="1"/>
</dbReference>
<evidence type="ECO:0000256" key="5">
    <source>
        <dbReference type="ARBA" id="ARBA00022679"/>
    </source>
</evidence>
<dbReference type="Pfam" id="PF00512">
    <property type="entry name" value="HisKA"/>
    <property type="match status" value="1"/>
</dbReference>
<dbReference type="PROSITE" id="PS50112">
    <property type="entry name" value="PAS"/>
    <property type="match status" value="1"/>
</dbReference>
<evidence type="ECO:0000256" key="1">
    <source>
        <dbReference type="ARBA" id="ARBA00000085"/>
    </source>
</evidence>
<sequence>MLNLMSSSRKIQTIIDSMIDAVIIFDLDESIIMANKAAESLFLVKEGGLLGKKLKDITENEKISCMIGQVIRTGKEVFTETEIVPGTYIYRVHVVPIKDDEEKIEAAVAVFHDVTDARNFDQMRSEFVGNVSHELRTPLTSIKGFVETLLDGAMENSDTCRRFLTIIEAETQRLTRLIDDLLNLSAIESKERIIRPKPVCVQHAIRGVMNILGPQITEKKLCVELICAHNLPRIYADEDLFGQVMINLLDNAIKYTPKGGTITIRCRQRDSRVVITVTDTGMGIPQESIPRVFERFYRVDKARSRNRGGTGLGLAIVKHIVESHGGEVFVDSEIGKGSTFGVSFLAV</sequence>
<evidence type="ECO:0000259" key="9">
    <source>
        <dbReference type="PROSITE" id="PS50109"/>
    </source>
</evidence>
<dbReference type="Gene3D" id="1.10.287.130">
    <property type="match status" value="1"/>
</dbReference>
<dbReference type="Pfam" id="PF02518">
    <property type="entry name" value="HATPase_c"/>
    <property type="match status" value="1"/>
</dbReference>
<accession>A0A1M5KA11</accession>
<evidence type="ECO:0000256" key="8">
    <source>
        <dbReference type="ARBA" id="ARBA00023136"/>
    </source>
</evidence>
<dbReference type="PANTHER" id="PTHR45453">
    <property type="entry name" value="PHOSPHATE REGULON SENSOR PROTEIN PHOR"/>
    <property type="match status" value="1"/>
</dbReference>
<dbReference type="PROSITE" id="PS50109">
    <property type="entry name" value="HIS_KIN"/>
    <property type="match status" value="1"/>
</dbReference>
<dbReference type="EC" id="2.7.13.3" evidence="3"/>
<protein>
    <recommendedName>
        <fullName evidence="3">histidine kinase</fullName>
        <ecNumber evidence="3">2.7.13.3</ecNumber>
    </recommendedName>
</protein>
<dbReference type="GO" id="GO:0016036">
    <property type="term" value="P:cellular response to phosphate starvation"/>
    <property type="evidence" value="ECO:0007669"/>
    <property type="project" value="TreeGrafter"/>
</dbReference>
<keyword evidence="8" id="KW-0472">Membrane</keyword>
<dbReference type="FunFam" id="3.30.565.10:FF:000006">
    <property type="entry name" value="Sensor histidine kinase WalK"/>
    <property type="match status" value="1"/>
</dbReference>
<dbReference type="InterPro" id="IPR005467">
    <property type="entry name" value="His_kinase_dom"/>
</dbReference>
<dbReference type="Proteomes" id="UP000242329">
    <property type="component" value="Unassembled WGS sequence"/>
</dbReference>
<keyword evidence="12" id="KW-1185">Reference proteome</keyword>
<evidence type="ECO:0000256" key="4">
    <source>
        <dbReference type="ARBA" id="ARBA00022553"/>
    </source>
</evidence>
<feature type="domain" description="PAS" evidence="10">
    <location>
        <begin position="7"/>
        <end position="61"/>
    </location>
</feature>
<dbReference type="GO" id="GO:0000155">
    <property type="term" value="F:phosphorelay sensor kinase activity"/>
    <property type="evidence" value="ECO:0007669"/>
    <property type="project" value="InterPro"/>
</dbReference>
<dbReference type="InterPro" id="IPR013656">
    <property type="entry name" value="PAS_4"/>
</dbReference>
<dbReference type="NCBIfam" id="NF046044">
    <property type="entry name" value="PnpS"/>
    <property type="match status" value="1"/>
</dbReference>
<dbReference type="AlphaFoldDB" id="A0A1M5KA11"/>
<name>A0A1M5KA11_9FIRM</name>
<dbReference type="GO" id="GO:0004721">
    <property type="term" value="F:phosphoprotein phosphatase activity"/>
    <property type="evidence" value="ECO:0007669"/>
    <property type="project" value="TreeGrafter"/>
</dbReference>
<dbReference type="CDD" id="cd00130">
    <property type="entry name" value="PAS"/>
    <property type="match status" value="1"/>
</dbReference>
<gene>
    <name evidence="11" type="ORF">SAMN02745221_00325</name>
</gene>
<dbReference type="Pfam" id="PF08448">
    <property type="entry name" value="PAS_4"/>
    <property type="match status" value="1"/>
</dbReference>
<keyword evidence="5" id="KW-0808">Transferase</keyword>
<dbReference type="SUPFAM" id="SSF55785">
    <property type="entry name" value="PYP-like sensor domain (PAS domain)"/>
    <property type="match status" value="1"/>
</dbReference>
<evidence type="ECO:0000256" key="2">
    <source>
        <dbReference type="ARBA" id="ARBA00004370"/>
    </source>
</evidence>
<dbReference type="CDD" id="cd00075">
    <property type="entry name" value="HATPase"/>
    <property type="match status" value="1"/>
</dbReference>
<dbReference type="InterPro" id="IPR036890">
    <property type="entry name" value="HATPase_C_sf"/>
</dbReference>
<dbReference type="CDD" id="cd00082">
    <property type="entry name" value="HisKA"/>
    <property type="match status" value="1"/>
</dbReference>
<dbReference type="NCBIfam" id="TIGR00229">
    <property type="entry name" value="sensory_box"/>
    <property type="match status" value="1"/>
</dbReference>